<gene>
    <name evidence="2" type="ORF">HMPREF1991_01328</name>
</gene>
<dbReference type="AlphaFoldDB" id="A0A069QIB6"/>
<proteinExistence type="predicted"/>
<accession>A0A069QIB6</accession>
<dbReference type="PROSITE" id="PS51257">
    <property type="entry name" value="PROKAR_LIPOPROTEIN"/>
    <property type="match status" value="1"/>
</dbReference>
<dbReference type="EMBL" id="JNGW01000051">
    <property type="protein sequence ID" value="KDR52588.1"/>
    <property type="molecule type" value="Genomic_DNA"/>
</dbReference>
<evidence type="ECO:0000313" key="3">
    <source>
        <dbReference type="Proteomes" id="UP000027442"/>
    </source>
</evidence>
<comment type="caution">
    <text evidence="2">The sequence shown here is derived from an EMBL/GenBank/DDBJ whole genome shotgun (WGS) entry which is preliminary data.</text>
</comment>
<sequence length="566" mass="62521">MRCQLILTMKKMKLIHKVCIWAMPIALMLAACSTDKDTDNGNNEVEVGADGLSFVLQEESFDSDVSTRSIPQPVDAGTIDLGNGIEAEVSIQRDGAEPTRANGVTRATPVSDGHYIIRVYDASGQLLSGQGKELSGRFKGGKFVHDAGKHLRLSPGTYKFVCTTDNVILYNTFGTGAVVSKTSGSVITKEMIGVTEQEIVTGSERIIFMMYHRTSRLRVRFTGYTEQLTNVKAKFNFGSGSQSHFYIAVPTGFSGGGTSVSEWYSDEYSLPTTPTGKSETYVLANEFLTEYKYISNSKTIHGLYLDLSGTIYGKSVDIKDKYINFAQMVYWKDNGSYTINIKLNPTPALYLFNDGSCGVPAEKGSRTPIAIVSQEKTNVKQGVAMGLRSTIQEWEASTSPTYSGHNYTTKYTELVEAQKDENGYNWTWDKSTDVNGIVKADEQTRYPAFYWASHNPYNVSFGKWYFPAIGEIIKVFDKLAKKTGVNGQTITFEKKVDVITNAFTNAGGTDPFQGRAWSSTLCDYSGPSSPMVFYASSPNGNEIIVRTQGALKKQLGYIYTFPFVRF</sequence>
<dbReference type="Proteomes" id="UP000027442">
    <property type="component" value="Unassembled WGS sequence"/>
</dbReference>
<dbReference type="HOGENOM" id="CLU_028180_0_0_10"/>
<keyword evidence="3" id="KW-1185">Reference proteome</keyword>
<protein>
    <recommendedName>
        <fullName evidence="4">Fibrobacter succinogene major domain protein</fullName>
    </recommendedName>
</protein>
<dbReference type="PATRIC" id="fig|1122985.7.peg.1380"/>
<evidence type="ECO:0000313" key="2">
    <source>
        <dbReference type="EMBL" id="KDR52588.1"/>
    </source>
</evidence>
<reference evidence="2 3" key="1">
    <citation type="submission" date="2013-08" db="EMBL/GenBank/DDBJ databases">
        <authorList>
            <person name="Weinstock G."/>
            <person name="Sodergren E."/>
            <person name="Wylie T."/>
            <person name="Fulton L."/>
            <person name="Fulton R."/>
            <person name="Fronick C."/>
            <person name="O'Laughlin M."/>
            <person name="Godfrey J."/>
            <person name="Miner T."/>
            <person name="Herter B."/>
            <person name="Appelbaum E."/>
            <person name="Cordes M."/>
            <person name="Lek S."/>
            <person name="Wollam A."/>
            <person name="Pepin K.H."/>
            <person name="Palsikar V.B."/>
            <person name="Mitreva M."/>
            <person name="Wilson R.K."/>
        </authorList>
    </citation>
    <scope>NUCLEOTIDE SEQUENCE [LARGE SCALE GENOMIC DNA]</scope>
    <source>
        <strain evidence="2 3">ATCC 15930</strain>
    </source>
</reference>
<organism evidence="2 3">
    <name type="scientific">Hoylesella loescheii DSM 19665 = JCM 12249 = ATCC 15930</name>
    <dbReference type="NCBI Taxonomy" id="1122985"/>
    <lineage>
        <taxon>Bacteria</taxon>
        <taxon>Pseudomonadati</taxon>
        <taxon>Bacteroidota</taxon>
        <taxon>Bacteroidia</taxon>
        <taxon>Bacteroidales</taxon>
        <taxon>Prevotellaceae</taxon>
        <taxon>Hoylesella</taxon>
    </lineage>
</organism>
<keyword evidence="1" id="KW-0732">Signal</keyword>
<evidence type="ECO:0000256" key="1">
    <source>
        <dbReference type="SAM" id="SignalP"/>
    </source>
</evidence>
<evidence type="ECO:0008006" key="4">
    <source>
        <dbReference type="Google" id="ProtNLM"/>
    </source>
</evidence>
<feature type="signal peptide" evidence="1">
    <location>
        <begin position="1"/>
        <end position="33"/>
    </location>
</feature>
<feature type="chain" id="PRO_5001668576" description="Fibrobacter succinogene major domain protein" evidence="1">
    <location>
        <begin position="34"/>
        <end position="566"/>
    </location>
</feature>
<name>A0A069QIB6_HOYLO</name>